<organism evidence="8 9">
    <name type="scientific">Candidatus Cryptobacteroides intestinavium</name>
    <dbReference type="NCBI Taxonomy" id="2840766"/>
    <lineage>
        <taxon>Bacteria</taxon>
        <taxon>Pseudomonadati</taxon>
        <taxon>Bacteroidota</taxon>
        <taxon>Bacteroidia</taxon>
        <taxon>Bacteroidales</taxon>
        <taxon>Candidatus Cryptobacteroides</taxon>
    </lineage>
</organism>
<feature type="transmembrane region" description="Helical" evidence="6">
    <location>
        <begin position="67"/>
        <end position="83"/>
    </location>
</feature>
<reference evidence="8" key="2">
    <citation type="journal article" date="2021" name="PeerJ">
        <title>Extensive microbial diversity within the chicken gut microbiome revealed by metagenomics and culture.</title>
        <authorList>
            <person name="Gilroy R."/>
            <person name="Ravi A."/>
            <person name="Getino M."/>
            <person name="Pursley I."/>
            <person name="Horton D.L."/>
            <person name="Alikhan N.F."/>
            <person name="Baker D."/>
            <person name="Gharbi K."/>
            <person name="Hall N."/>
            <person name="Watson M."/>
            <person name="Adriaenssens E.M."/>
            <person name="Foster-Nyarko E."/>
            <person name="Jarju S."/>
            <person name="Secka A."/>
            <person name="Antonio M."/>
            <person name="Oren A."/>
            <person name="Chaudhuri R.R."/>
            <person name="La Ragione R."/>
            <person name="Hildebrand F."/>
            <person name="Pallen M.J."/>
        </authorList>
    </citation>
    <scope>NUCLEOTIDE SEQUENCE</scope>
    <source>
        <strain evidence="8">B1-20833</strain>
    </source>
</reference>
<comment type="caution">
    <text evidence="8">The sequence shown here is derived from an EMBL/GenBank/DDBJ whole genome shotgun (WGS) entry which is preliminary data.</text>
</comment>
<feature type="transmembrane region" description="Helical" evidence="6">
    <location>
        <begin position="6"/>
        <end position="26"/>
    </location>
</feature>
<feature type="transmembrane region" description="Helical" evidence="6">
    <location>
        <begin position="129"/>
        <end position="151"/>
    </location>
</feature>
<evidence type="ECO:0000313" key="9">
    <source>
        <dbReference type="Proteomes" id="UP000823661"/>
    </source>
</evidence>
<keyword evidence="4 6" id="KW-1133">Transmembrane helix</keyword>
<feature type="transmembrane region" description="Helical" evidence="6">
    <location>
        <begin position="204"/>
        <end position="222"/>
    </location>
</feature>
<proteinExistence type="predicted"/>
<dbReference type="Pfam" id="PF01578">
    <property type="entry name" value="Cytochrom_C_asm"/>
    <property type="match status" value="1"/>
</dbReference>
<evidence type="ECO:0000256" key="2">
    <source>
        <dbReference type="ARBA" id="ARBA00022692"/>
    </source>
</evidence>
<feature type="domain" description="Cytochrome c assembly protein" evidence="7">
    <location>
        <begin position="79"/>
        <end position="220"/>
    </location>
</feature>
<name>A0A9D9HF47_9BACT</name>
<protein>
    <submittedName>
        <fullName evidence="8">Cytochrome c biogenesis protein CcsA</fullName>
    </submittedName>
</protein>
<dbReference type="InterPro" id="IPR002541">
    <property type="entry name" value="Cyt_c_assembly"/>
</dbReference>
<feature type="transmembrane region" description="Helical" evidence="6">
    <location>
        <begin position="243"/>
        <end position="264"/>
    </location>
</feature>
<dbReference type="GO" id="GO:0020037">
    <property type="term" value="F:heme binding"/>
    <property type="evidence" value="ECO:0007669"/>
    <property type="project" value="InterPro"/>
</dbReference>
<reference evidence="8" key="1">
    <citation type="submission" date="2020-10" db="EMBL/GenBank/DDBJ databases">
        <authorList>
            <person name="Gilroy R."/>
        </authorList>
    </citation>
    <scope>NUCLEOTIDE SEQUENCE</scope>
    <source>
        <strain evidence="8">B1-20833</strain>
    </source>
</reference>
<dbReference type="Proteomes" id="UP000823661">
    <property type="component" value="Unassembled WGS sequence"/>
</dbReference>
<dbReference type="GO" id="GO:0017004">
    <property type="term" value="P:cytochrome complex assembly"/>
    <property type="evidence" value="ECO:0007669"/>
    <property type="project" value="UniProtKB-KW"/>
</dbReference>
<evidence type="ECO:0000256" key="5">
    <source>
        <dbReference type="ARBA" id="ARBA00023136"/>
    </source>
</evidence>
<dbReference type="InterPro" id="IPR045062">
    <property type="entry name" value="Cyt_c_biogenesis_CcsA/CcmC"/>
</dbReference>
<keyword evidence="2 6" id="KW-0812">Transmembrane</keyword>
<feature type="transmembrane region" description="Helical" evidence="6">
    <location>
        <begin position="33"/>
        <end position="55"/>
    </location>
</feature>
<feature type="transmembrane region" description="Helical" evidence="6">
    <location>
        <begin position="172"/>
        <end position="192"/>
    </location>
</feature>
<dbReference type="EMBL" id="JADIMI010000028">
    <property type="protein sequence ID" value="MBO8451890.1"/>
    <property type="molecule type" value="Genomic_DNA"/>
</dbReference>
<comment type="subcellular location">
    <subcellularLocation>
        <location evidence="1">Membrane</location>
        <topology evidence="1">Multi-pass membrane protein</topology>
    </subcellularLocation>
</comment>
<evidence type="ECO:0000256" key="1">
    <source>
        <dbReference type="ARBA" id="ARBA00004141"/>
    </source>
</evidence>
<dbReference type="AlphaFoldDB" id="A0A9D9HF47"/>
<dbReference type="PANTHER" id="PTHR30071">
    <property type="entry name" value="HEME EXPORTER PROTEIN C"/>
    <property type="match status" value="1"/>
</dbReference>
<gene>
    <name evidence="8" type="primary">ccsA</name>
    <name evidence="8" type="ORF">IAC06_03270</name>
</gene>
<sequence>MTWDYLIWFGGAAALLWIAGALAGACTSRVKTAIVISLAGSAVFFAFIAGLWVALDRPPMRTVGETRLWYSFFLSLTGAAVYARWRYRWILPFSSTMAVVFLCINLFKPEIHDQSLMPALQSVWFVPHVTVYMFAYAILGAVTLFALYLWLRPSGRFPSAEEMSMCDNLVRTGWSFLTLGMVMGALWAKQAWGDWWTWDPKETWAFATWLSYLLYLHIRSAFRSGSEVSDSRSGSRPDEAGRYDLLFALLVFSFLLLQMSWYGINYLPAAQGVSIHTY</sequence>
<dbReference type="GO" id="GO:0005886">
    <property type="term" value="C:plasma membrane"/>
    <property type="evidence" value="ECO:0007669"/>
    <property type="project" value="TreeGrafter"/>
</dbReference>
<evidence type="ECO:0000256" key="4">
    <source>
        <dbReference type="ARBA" id="ARBA00022989"/>
    </source>
</evidence>
<accession>A0A9D9HF47</accession>
<keyword evidence="3" id="KW-0201">Cytochrome c-type biogenesis</keyword>
<keyword evidence="5 6" id="KW-0472">Membrane</keyword>
<dbReference type="PANTHER" id="PTHR30071:SF1">
    <property type="entry name" value="CYTOCHROME B_B6 PROTEIN-RELATED"/>
    <property type="match status" value="1"/>
</dbReference>
<evidence type="ECO:0000256" key="6">
    <source>
        <dbReference type="SAM" id="Phobius"/>
    </source>
</evidence>
<evidence type="ECO:0000256" key="3">
    <source>
        <dbReference type="ARBA" id="ARBA00022748"/>
    </source>
</evidence>
<feature type="transmembrane region" description="Helical" evidence="6">
    <location>
        <begin position="90"/>
        <end position="109"/>
    </location>
</feature>
<evidence type="ECO:0000313" key="8">
    <source>
        <dbReference type="EMBL" id="MBO8451890.1"/>
    </source>
</evidence>
<evidence type="ECO:0000259" key="7">
    <source>
        <dbReference type="Pfam" id="PF01578"/>
    </source>
</evidence>